<dbReference type="PANTHER" id="PTHR37919:SF2">
    <property type="entry name" value="EXPERA DOMAIN-CONTAINING PROTEIN"/>
    <property type="match status" value="1"/>
</dbReference>
<organism evidence="3 4">
    <name type="scientific">Pyrenophora teres f. teres</name>
    <dbReference type="NCBI Taxonomy" id="97479"/>
    <lineage>
        <taxon>Eukaryota</taxon>
        <taxon>Fungi</taxon>
        <taxon>Dikarya</taxon>
        <taxon>Ascomycota</taxon>
        <taxon>Pezizomycotina</taxon>
        <taxon>Dothideomycetes</taxon>
        <taxon>Pleosporomycetidae</taxon>
        <taxon>Pleosporales</taxon>
        <taxon>Pleosporineae</taxon>
        <taxon>Pleosporaceae</taxon>
        <taxon>Pyrenophora</taxon>
    </lineage>
</organism>
<dbReference type="PANTHER" id="PTHR37919">
    <property type="entry name" value="PROTEIN CBG05606"/>
    <property type="match status" value="1"/>
</dbReference>
<feature type="compositionally biased region" description="Polar residues" evidence="1">
    <location>
        <begin position="17"/>
        <end position="44"/>
    </location>
</feature>
<keyword evidence="2" id="KW-0812">Transmembrane</keyword>
<dbReference type="AlphaFoldDB" id="A0A6S6VTD7"/>
<evidence type="ECO:0000256" key="1">
    <source>
        <dbReference type="SAM" id="MobiDB-lite"/>
    </source>
</evidence>
<dbReference type="Proteomes" id="UP000472372">
    <property type="component" value="Chromosome 2"/>
</dbReference>
<evidence type="ECO:0008006" key="5">
    <source>
        <dbReference type="Google" id="ProtNLM"/>
    </source>
</evidence>
<proteinExistence type="predicted"/>
<feature type="transmembrane region" description="Helical" evidence="2">
    <location>
        <begin position="195"/>
        <end position="215"/>
    </location>
</feature>
<evidence type="ECO:0000256" key="2">
    <source>
        <dbReference type="SAM" id="Phobius"/>
    </source>
</evidence>
<name>A0A6S6VTD7_9PLEO</name>
<feature type="region of interest" description="Disordered" evidence="1">
    <location>
        <begin position="1"/>
        <end position="65"/>
    </location>
</feature>
<gene>
    <name evidence="3" type="ORF">PTTW11_02433</name>
</gene>
<reference evidence="3" key="1">
    <citation type="submission" date="2021-02" db="EMBL/GenBank/DDBJ databases">
        <authorList>
            <person name="Syme A R."/>
            <person name="Syme A R."/>
            <person name="Moolhuijzen P."/>
        </authorList>
    </citation>
    <scope>NUCLEOTIDE SEQUENCE</scope>
    <source>
        <strain evidence="3">W1-1</strain>
    </source>
</reference>
<feature type="transmembrane region" description="Helical" evidence="2">
    <location>
        <begin position="235"/>
        <end position="255"/>
    </location>
</feature>
<sequence>MVSTRSTPKGDFPASEPSPTKKTPRSRTSTPDPSAMSSPSTQSLAKRAAKNVAAEVAPPAPEEYGEDGWCHTASNITLGWLAVSWPLVLWDTFYILLRPHTMAGGALQWPLWKPYEIYAAIDHVYGWPGWERGDGFGGAQGVLNAVELVLYAIYAMTVYKHGVSTSGAAAGVQVEGKGNFLSGGRKVRGKSGNRAVLVGFAAAVMTLSKTVLYYFNEYYSGFANVKHNDFLTLLWFYGIMNGLWVALPAYMTIVFGTDIIQGLDMAAESSSSKKRD</sequence>
<keyword evidence="2" id="KW-1133">Transmembrane helix</keyword>
<evidence type="ECO:0000313" key="4">
    <source>
        <dbReference type="Proteomes" id="UP000472372"/>
    </source>
</evidence>
<keyword evidence="2" id="KW-0472">Membrane</keyword>
<protein>
    <recommendedName>
        <fullName evidence="5">C6 transcription factor</fullName>
    </recommendedName>
</protein>
<evidence type="ECO:0000313" key="3">
    <source>
        <dbReference type="EMBL" id="CAE7012977.1"/>
    </source>
</evidence>
<dbReference type="EMBL" id="HG992978">
    <property type="protein sequence ID" value="CAE7012977.1"/>
    <property type="molecule type" value="Genomic_DNA"/>
</dbReference>
<accession>A0A6S6VTD7</accession>